<comment type="caution">
    <text evidence="1">The sequence shown here is derived from an EMBL/GenBank/DDBJ whole genome shotgun (WGS) entry which is preliminary data.</text>
</comment>
<reference evidence="1 2" key="1">
    <citation type="submission" date="2020-08" db="EMBL/GenBank/DDBJ databases">
        <authorList>
            <person name="Seo M.-J."/>
        </authorList>
    </citation>
    <scope>NUCLEOTIDE SEQUENCE [LARGE SCALE GENOMIC DNA]</scope>
    <source>
        <strain evidence="1 2">KIGAM211</strain>
    </source>
</reference>
<name>A0A7X0RG93_9ACTN</name>
<sequence length="266" mass="29096">MHVAEQLFIDSFDIKVGDEPATYNSVFEGWDRADRFGIVVDEPLGGLGASLLLQLAIAAFYAVDPDRRGPRATYPEIYLFHAGGPHGDYSNFDFWPPRKEVFVPSGVPLALLEAINDRGITRLAVPSRGSGDTAALGNGPNTWAEVGSAKERLRSCFAYDSSGHVDVPHIHIASSDERTKENIRDTLAMTTLIPEPGLFEDPHGPMAIDEARWIEIVKMRMAVEGPIDPAVVESQSRHFISDGTLEQSFRVVKTEEALAHLCAVLG</sequence>
<proteinExistence type="predicted"/>
<accession>A0A7X0RG93</accession>
<dbReference type="RefSeq" id="WP_185252736.1">
    <property type="nucleotide sequence ID" value="NZ_JACKXE010000001.1"/>
</dbReference>
<dbReference type="EMBL" id="JACKXE010000001">
    <property type="protein sequence ID" value="MBB6627595.1"/>
    <property type="molecule type" value="Genomic_DNA"/>
</dbReference>
<protein>
    <submittedName>
        <fullName evidence="1">Uncharacterized protein</fullName>
    </submittedName>
</protein>
<gene>
    <name evidence="1" type="ORF">H5V45_09695</name>
</gene>
<organism evidence="1 2">
    <name type="scientific">Nocardioides luti</name>
    <dbReference type="NCBI Taxonomy" id="2761101"/>
    <lineage>
        <taxon>Bacteria</taxon>
        <taxon>Bacillati</taxon>
        <taxon>Actinomycetota</taxon>
        <taxon>Actinomycetes</taxon>
        <taxon>Propionibacteriales</taxon>
        <taxon>Nocardioidaceae</taxon>
        <taxon>Nocardioides</taxon>
    </lineage>
</organism>
<evidence type="ECO:0000313" key="1">
    <source>
        <dbReference type="EMBL" id="MBB6627595.1"/>
    </source>
</evidence>
<evidence type="ECO:0000313" key="2">
    <source>
        <dbReference type="Proteomes" id="UP000523955"/>
    </source>
</evidence>
<keyword evidence="2" id="KW-1185">Reference proteome</keyword>
<dbReference type="Proteomes" id="UP000523955">
    <property type="component" value="Unassembled WGS sequence"/>
</dbReference>
<dbReference type="AlphaFoldDB" id="A0A7X0RG93"/>